<dbReference type="EMBL" id="CAJPIN010151644">
    <property type="protein sequence ID" value="CAG2069561.1"/>
    <property type="molecule type" value="Genomic_DNA"/>
</dbReference>
<accession>A0ABN7PS95</accession>
<dbReference type="Proteomes" id="UP001153148">
    <property type="component" value="Unassembled WGS sequence"/>
</dbReference>
<evidence type="ECO:0000313" key="2">
    <source>
        <dbReference type="Proteomes" id="UP001153148"/>
    </source>
</evidence>
<evidence type="ECO:0000313" key="1">
    <source>
        <dbReference type="EMBL" id="CAG2069561.1"/>
    </source>
</evidence>
<dbReference type="InterPro" id="IPR011989">
    <property type="entry name" value="ARM-like"/>
</dbReference>
<comment type="caution">
    <text evidence="1">The sequence shown here is derived from an EMBL/GenBank/DDBJ whole genome shotgun (WGS) entry which is preliminary data.</text>
</comment>
<sequence length="113" mass="12772">MYTVGRVLAVLPMESIMNYLNQMLMPYVEELHVLVTLEINTVTKLAILSRLKMLSMLFATLDVQGEGDISRFPQPVFLVLQRILPVIQAIVHVWCSDAQVIEVSPVFLLLTSD</sequence>
<reference evidence="1" key="1">
    <citation type="submission" date="2021-03" db="EMBL/GenBank/DDBJ databases">
        <authorList>
            <person name="Tran Van P."/>
        </authorList>
    </citation>
    <scope>NUCLEOTIDE SEQUENCE</scope>
</reference>
<dbReference type="Gene3D" id="1.25.10.10">
    <property type="entry name" value="Leucine-rich Repeat Variant"/>
    <property type="match status" value="1"/>
</dbReference>
<proteinExistence type="predicted"/>
<gene>
    <name evidence="1" type="ORF">TPAB3V08_LOCUS16503</name>
</gene>
<feature type="non-terminal residue" evidence="1">
    <location>
        <position position="113"/>
    </location>
</feature>
<organism evidence="1 2">
    <name type="scientific">Timema podura</name>
    <name type="common">Walking stick</name>
    <dbReference type="NCBI Taxonomy" id="61482"/>
    <lineage>
        <taxon>Eukaryota</taxon>
        <taxon>Metazoa</taxon>
        <taxon>Ecdysozoa</taxon>
        <taxon>Arthropoda</taxon>
        <taxon>Hexapoda</taxon>
        <taxon>Insecta</taxon>
        <taxon>Pterygota</taxon>
        <taxon>Neoptera</taxon>
        <taxon>Polyneoptera</taxon>
        <taxon>Phasmatodea</taxon>
        <taxon>Timematodea</taxon>
        <taxon>Timematoidea</taxon>
        <taxon>Timematidae</taxon>
        <taxon>Timema</taxon>
    </lineage>
</organism>
<protein>
    <submittedName>
        <fullName evidence="1">Uncharacterized protein</fullName>
    </submittedName>
</protein>
<name>A0ABN7PS95_TIMPD</name>
<keyword evidence="2" id="KW-1185">Reference proteome</keyword>